<feature type="domain" description="FAD dependent oxidoreductase" evidence="2">
    <location>
        <begin position="3"/>
        <end position="325"/>
    </location>
</feature>
<reference evidence="3 4" key="1">
    <citation type="submission" date="2016-10" db="EMBL/GenBank/DDBJ databases">
        <authorList>
            <person name="de Groot N.N."/>
        </authorList>
    </citation>
    <scope>NUCLEOTIDE SEQUENCE [LARGE SCALE GENOMIC DNA]</scope>
    <source>
        <strain evidence="3 4">MAR_2009_71</strain>
    </source>
</reference>
<dbReference type="RefSeq" id="WP_074670023.1">
    <property type="nucleotide sequence ID" value="NZ_FNTB01000001.1"/>
</dbReference>
<proteinExistence type="predicted"/>
<evidence type="ECO:0000313" key="3">
    <source>
        <dbReference type="EMBL" id="SEB50609.1"/>
    </source>
</evidence>
<evidence type="ECO:0000256" key="1">
    <source>
        <dbReference type="ARBA" id="ARBA00023002"/>
    </source>
</evidence>
<dbReference type="GO" id="GO:0005737">
    <property type="term" value="C:cytoplasm"/>
    <property type="evidence" value="ECO:0007669"/>
    <property type="project" value="TreeGrafter"/>
</dbReference>
<evidence type="ECO:0000313" key="4">
    <source>
        <dbReference type="Proteomes" id="UP000183038"/>
    </source>
</evidence>
<dbReference type="InterPro" id="IPR006076">
    <property type="entry name" value="FAD-dep_OxRdtase"/>
</dbReference>
<dbReference type="Gene3D" id="3.30.9.10">
    <property type="entry name" value="D-Amino Acid Oxidase, subunit A, domain 2"/>
    <property type="match status" value="1"/>
</dbReference>
<dbReference type="EMBL" id="FNTB01000001">
    <property type="protein sequence ID" value="SEB50609.1"/>
    <property type="molecule type" value="Genomic_DNA"/>
</dbReference>
<dbReference type="SUPFAM" id="SSF51971">
    <property type="entry name" value="Nucleotide-binding domain"/>
    <property type="match status" value="1"/>
</dbReference>
<evidence type="ECO:0000259" key="2">
    <source>
        <dbReference type="Pfam" id="PF01266"/>
    </source>
</evidence>
<accession>A0A1H4JWD8</accession>
<dbReference type="Pfam" id="PF01266">
    <property type="entry name" value="DAO"/>
    <property type="match status" value="1"/>
</dbReference>
<dbReference type="PANTHER" id="PTHR13847">
    <property type="entry name" value="SARCOSINE DEHYDROGENASE-RELATED"/>
    <property type="match status" value="1"/>
</dbReference>
<name>A0A1H4JWD8_9FLAO</name>
<protein>
    <submittedName>
        <fullName evidence="3">Glycine/D-amino acid oxidase</fullName>
    </submittedName>
</protein>
<dbReference type="Proteomes" id="UP000183038">
    <property type="component" value="Unassembled WGS sequence"/>
</dbReference>
<dbReference type="InterPro" id="IPR036188">
    <property type="entry name" value="FAD/NAD-bd_sf"/>
</dbReference>
<dbReference type="Gene3D" id="3.50.50.60">
    <property type="entry name" value="FAD/NAD(P)-binding domain"/>
    <property type="match status" value="1"/>
</dbReference>
<keyword evidence="1" id="KW-0560">Oxidoreductase</keyword>
<sequence>MVDYMIVGLGLAGTAFCENLRRNNKTFVVFNDRSQTSSRVAGGLYNPIILKRFTLSWRADEQLPVATEFYSGLEQFLNVRFDEKLNVLRKFASIEEQNLWFEAADKNKLKPFLDVALAQNDNAALNIPFQFGKVLQTGKLDTKFLFDSYEKWLSENDKIYAQTFHYEQLKIEVDCVVYQNVKAKNIVFTEGYGMVCNPFFNYLPMQGSKGEYIVIKAKDLNERNIIKSSVFLIPLGDDLYKVGATYNREQKDNITTEKAKNELIEKLNGLLKCNYAVVDHVAGMRPTVKDRRPLVGQHHKYKNLWVLNGFGSHGITIAPWAAKSLYDHIETKAPLLAEMDIARFTND</sequence>
<dbReference type="GO" id="GO:0016491">
    <property type="term" value="F:oxidoreductase activity"/>
    <property type="evidence" value="ECO:0007669"/>
    <property type="project" value="UniProtKB-KW"/>
</dbReference>
<dbReference type="OrthoDB" id="214253at2"/>
<dbReference type="PANTHER" id="PTHR13847:SF289">
    <property type="entry name" value="GLYCINE OXIDASE"/>
    <property type="match status" value="1"/>
</dbReference>
<gene>
    <name evidence="3" type="ORF">SAMN05192540_0618</name>
</gene>
<organism evidence="3 4">
    <name type="scientific">Maribacter dokdonensis</name>
    <dbReference type="NCBI Taxonomy" id="320912"/>
    <lineage>
        <taxon>Bacteria</taxon>
        <taxon>Pseudomonadati</taxon>
        <taxon>Bacteroidota</taxon>
        <taxon>Flavobacteriia</taxon>
        <taxon>Flavobacteriales</taxon>
        <taxon>Flavobacteriaceae</taxon>
        <taxon>Maribacter</taxon>
    </lineage>
</organism>
<dbReference type="AlphaFoldDB" id="A0A1H4JWD8"/>